<accession>A0ABN3FJN4</accession>
<feature type="transmembrane region" description="Helical" evidence="5">
    <location>
        <begin position="204"/>
        <end position="229"/>
    </location>
</feature>
<feature type="transmembrane region" description="Helical" evidence="5">
    <location>
        <begin position="435"/>
        <end position="453"/>
    </location>
</feature>
<feature type="transmembrane region" description="Helical" evidence="5">
    <location>
        <begin position="164"/>
        <end position="184"/>
    </location>
</feature>
<feature type="transmembrane region" description="Helical" evidence="5">
    <location>
        <begin position="97"/>
        <end position="120"/>
    </location>
</feature>
<name>A0ABN3FJN4_9ACTN</name>
<evidence type="ECO:0000256" key="2">
    <source>
        <dbReference type="ARBA" id="ARBA00022692"/>
    </source>
</evidence>
<evidence type="ECO:0000313" key="8">
    <source>
        <dbReference type="Proteomes" id="UP001500253"/>
    </source>
</evidence>
<evidence type="ECO:0000256" key="4">
    <source>
        <dbReference type="ARBA" id="ARBA00023136"/>
    </source>
</evidence>
<evidence type="ECO:0000259" key="6">
    <source>
        <dbReference type="Pfam" id="PF00324"/>
    </source>
</evidence>
<sequence length="482" mass="51097">MTDTITTETGPRQSLRRNTLSIAGSVAMCMAFMGPATSVAFNTPAAAAGAGYALPLSILLALVACLLVANTIAAFARKIPTAGFAYTFNTHGFGPSGGFLSGWLLLLSYGMVAPMLLAAIGSFSSEFLAVQFHVHIAWQIMTLVFGLIVWGINAAGVSDSAKVAMVFLVLEVGVMLGLALTVLGKGGDHGLSLAPFAPGHSLKGTAGLGTGMLWGILMFIGFESVATLGEEAKAAKRTIPLALFSAVIVIGLFYVLTAYGAAIGFGPAHAGAFAGDESPWTTLSQRYWGITWALMLTVIVSQFANFVSGSNSFVRVLFSMGREGILPRALGRTSRRDVPHLALGAYMLFSFAFTFLLGLKLGPLGVYGFAGTVLGLGMILIYILISLAVIRFYRREHRSEFRWIRLGVLPALTAVLMLLPVWGQLHPAPAWPNNLVPYLIAAWLVIGAGYLVFLRTRRPALVSAMGRVFEADTDPDGHESGS</sequence>
<dbReference type="PANTHER" id="PTHR42770">
    <property type="entry name" value="AMINO ACID TRANSPORTER-RELATED"/>
    <property type="match status" value="1"/>
</dbReference>
<keyword evidence="8" id="KW-1185">Reference proteome</keyword>
<feature type="domain" description="Amino acid permease/ SLC12A" evidence="6">
    <location>
        <begin position="28"/>
        <end position="418"/>
    </location>
</feature>
<keyword evidence="4 5" id="KW-0472">Membrane</keyword>
<comment type="subcellular location">
    <subcellularLocation>
        <location evidence="1">Membrane</location>
        <topology evidence="1">Multi-pass membrane protein</topology>
    </subcellularLocation>
</comment>
<dbReference type="Gene3D" id="1.20.1740.10">
    <property type="entry name" value="Amino acid/polyamine transporter I"/>
    <property type="match status" value="1"/>
</dbReference>
<dbReference type="RefSeq" id="WP_346173556.1">
    <property type="nucleotide sequence ID" value="NZ_BAAASD010000004.1"/>
</dbReference>
<feature type="transmembrane region" description="Helical" evidence="5">
    <location>
        <begin position="241"/>
        <end position="267"/>
    </location>
</feature>
<dbReference type="EMBL" id="BAAASD010000004">
    <property type="protein sequence ID" value="GAA2331746.1"/>
    <property type="molecule type" value="Genomic_DNA"/>
</dbReference>
<feature type="transmembrane region" description="Helical" evidence="5">
    <location>
        <begin position="402"/>
        <end position="423"/>
    </location>
</feature>
<evidence type="ECO:0000256" key="5">
    <source>
        <dbReference type="SAM" id="Phobius"/>
    </source>
</evidence>
<feature type="transmembrane region" description="Helical" evidence="5">
    <location>
        <begin position="338"/>
        <end position="359"/>
    </location>
</feature>
<dbReference type="PIRSF" id="PIRSF006060">
    <property type="entry name" value="AA_transporter"/>
    <property type="match status" value="1"/>
</dbReference>
<gene>
    <name evidence="7" type="ORF">GCM10010246_13690</name>
</gene>
<feature type="transmembrane region" description="Helical" evidence="5">
    <location>
        <begin position="53"/>
        <end position="76"/>
    </location>
</feature>
<dbReference type="InterPro" id="IPR050367">
    <property type="entry name" value="APC_superfamily"/>
</dbReference>
<proteinExistence type="predicted"/>
<keyword evidence="2 5" id="KW-0812">Transmembrane</keyword>
<evidence type="ECO:0000313" key="7">
    <source>
        <dbReference type="EMBL" id="GAA2331746.1"/>
    </source>
</evidence>
<evidence type="ECO:0000256" key="1">
    <source>
        <dbReference type="ARBA" id="ARBA00004141"/>
    </source>
</evidence>
<feature type="transmembrane region" description="Helical" evidence="5">
    <location>
        <begin position="365"/>
        <end position="390"/>
    </location>
</feature>
<organism evidence="7 8">
    <name type="scientific">Streptomyces cuspidosporus</name>
    <dbReference type="NCBI Taxonomy" id="66882"/>
    <lineage>
        <taxon>Bacteria</taxon>
        <taxon>Bacillati</taxon>
        <taxon>Actinomycetota</taxon>
        <taxon>Actinomycetes</taxon>
        <taxon>Kitasatosporales</taxon>
        <taxon>Streptomycetaceae</taxon>
        <taxon>Streptomyces</taxon>
    </lineage>
</organism>
<keyword evidence="3 5" id="KW-1133">Transmembrane helix</keyword>
<feature type="transmembrane region" description="Helical" evidence="5">
    <location>
        <begin position="132"/>
        <end position="152"/>
    </location>
</feature>
<reference evidence="7 8" key="1">
    <citation type="journal article" date="2019" name="Int. J. Syst. Evol. Microbiol.">
        <title>The Global Catalogue of Microorganisms (GCM) 10K type strain sequencing project: providing services to taxonomists for standard genome sequencing and annotation.</title>
        <authorList>
            <consortium name="The Broad Institute Genomics Platform"/>
            <consortium name="The Broad Institute Genome Sequencing Center for Infectious Disease"/>
            <person name="Wu L."/>
            <person name="Ma J."/>
        </authorList>
    </citation>
    <scope>NUCLEOTIDE SEQUENCE [LARGE SCALE GENOMIC DNA]</scope>
    <source>
        <strain evidence="7 8">JCM 4316</strain>
    </source>
</reference>
<comment type="caution">
    <text evidence="7">The sequence shown here is derived from an EMBL/GenBank/DDBJ whole genome shotgun (WGS) entry which is preliminary data.</text>
</comment>
<protein>
    <submittedName>
        <fullName evidence="7">APC family permease</fullName>
    </submittedName>
</protein>
<dbReference type="PANTHER" id="PTHR42770:SF16">
    <property type="entry name" value="AMINO ACID PERMEASE"/>
    <property type="match status" value="1"/>
</dbReference>
<feature type="transmembrane region" description="Helical" evidence="5">
    <location>
        <begin position="287"/>
        <end position="318"/>
    </location>
</feature>
<dbReference type="InterPro" id="IPR004841">
    <property type="entry name" value="AA-permease/SLC12A_dom"/>
</dbReference>
<feature type="transmembrane region" description="Helical" evidence="5">
    <location>
        <begin position="20"/>
        <end position="41"/>
    </location>
</feature>
<dbReference type="Pfam" id="PF00324">
    <property type="entry name" value="AA_permease"/>
    <property type="match status" value="1"/>
</dbReference>
<evidence type="ECO:0000256" key="3">
    <source>
        <dbReference type="ARBA" id="ARBA00022989"/>
    </source>
</evidence>
<dbReference type="Proteomes" id="UP001500253">
    <property type="component" value="Unassembled WGS sequence"/>
</dbReference>